<dbReference type="EMBL" id="KQ415788">
    <property type="protein sequence ID" value="KOG00518.1"/>
    <property type="molecule type" value="Genomic_DNA"/>
</dbReference>
<feature type="signal peptide" evidence="2">
    <location>
        <begin position="1"/>
        <end position="24"/>
    </location>
</feature>
<name>A0A0L8IGD8_OCTBM</name>
<evidence type="ECO:0000313" key="3">
    <source>
        <dbReference type="EMBL" id="KOG00518.1"/>
    </source>
</evidence>
<reference evidence="3" key="1">
    <citation type="submission" date="2015-07" db="EMBL/GenBank/DDBJ databases">
        <title>MeaNS - Measles Nucleotide Surveillance Program.</title>
        <authorList>
            <person name="Tran T."/>
            <person name="Druce J."/>
        </authorList>
    </citation>
    <scope>NUCLEOTIDE SEQUENCE</scope>
    <source>
        <strain evidence="3">UCB-OBI-ISO-001</strain>
        <tissue evidence="3">Gonad</tissue>
    </source>
</reference>
<gene>
    <name evidence="3" type="ORF">OCBIM_22002140mg</name>
</gene>
<keyword evidence="2" id="KW-0732">Signal</keyword>
<evidence type="ECO:0000256" key="2">
    <source>
        <dbReference type="SAM" id="SignalP"/>
    </source>
</evidence>
<sequence>MVRIIYFVYAVLLVGLLQSRFARSEILNGNAENAGDALSLKKRSEILYENNLSKAGVAGGAADDLSLEKRSPQRPKKGKAYKGQGNKEYGK</sequence>
<feature type="chain" id="PRO_5005584387" evidence="2">
    <location>
        <begin position="25"/>
        <end position="91"/>
    </location>
</feature>
<dbReference type="AlphaFoldDB" id="A0A0L8IGD8"/>
<accession>A0A0L8IGD8</accession>
<protein>
    <submittedName>
        <fullName evidence="3">Uncharacterized protein</fullName>
    </submittedName>
</protein>
<evidence type="ECO:0000256" key="1">
    <source>
        <dbReference type="SAM" id="MobiDB-lite"/>
    </source>
</evidence>
<organism evidence="3">
    <name type="scientific">Octopus bimaculoides</name>
    <name type="common">California two-spotted octopus</name>
    <dbReference type="NCBI Taxonomy" id="37653"/>
    <lineage>
        <taxon>Eukaryota</taxon>
        <taxon>Metazoa</taxon>
        <taxon>Spiralia</taxon>
        <taxon>Lophotrochozoa</taxon>
        <taxon>Mollusca</taxon>
        <taxon>Cephalopoda</taxon>
        <taxon>Coleoidea</taxon>
        <taxon>Octopodiformes</taxon>
        <taxon>Octopoda</taxon>
        <taxon>Incirrata</taxon>
        <taxon>Octopodidae</taxon>
        <taxon>Octopus</taxon>
    </lineage>
</organism>
<feature type="region of interest" description="Disordered" evidence="1">
    <location>
        <begin position="58"/>
        <end position="91"/>
    </location>
</feature>
<proteinExistence type="predicted"/>